<reference evidence="13 14" key="1">
    <citation type="journal article" date="2010" name="Stand. Genomic Sci.">
        <title>Complete genome sequence of Meiothermus silvanus type strain (VI-R2).</title>
        <authorList>
            <person name="Sikorski J."/>
            <person name="Tindall B.J."/>
            <person name="Lowry S."/>
            <person name="Lucas S."/>
            <person name="Nolan M."/>
            <person name="Copeland A."/>
            <person name="Glavina Del Rio T."/>
            <person name="Tice H."/>
            <person name="Cheng J.F."/>
            <person name="Han C."/>
            <person name="Pitluck S."/>
            <person name="Liolios K."/>
            <person name="Ivanova N."/>
            <person name="Mavromatis K."/>
            <person name="Mikhailova N."/>
            <person name="Pati A."/>
            <person name="Goodwin L."/>
            <person name="Chen A."/>
            <person name="Palaniappan K."/>
            <person name="Land M."/>
            <person name="Hauser L."/>
            <person name="Chang Y.J."/>
            <person name="Jeffries C.D."/>
            <person name="Rohde M."/>
            <person name="Goker M."/>
            <person name="Woyke T."/>
            <person name="Bristow J."/>
            <person name="Eisen J.A."/>
            <person name="Markowitz V."/>
            <person name="Hugenholtz P."/>
            <person name="Kyrpides N.C."/>
            <person name="Klenk H.P."/>
            <person name="Lapidus A."/>
        </authorList>
    </citation>
    <scope>NUCLEOTIDE SEQUENCE [LARGE SCALE GENOMIC DNA]</scope>
    <source>
        <strain evidence="14">ATCC 700542 / DSM 9946 / VI-R2</strain>
    </source>
</reference>
<dbReference type="SUPFAM" id="SSF49503">
    <property type="entry name" value="Cupredoxins"/>
    <property type="match status" value="1"/>
</dbReference>
<keyword evidence="5 11" id="KW-0812">Transmembrane</keyword>
<feature type="domain" description="Cytochrome oxidase subunit II copper A binding" evidence="12">
    <location>
        <begin position="64"/>
        <end position="160"/>
    </location>
</feature>
<dbReference type="PANTHER" id="PTHR42838:SF2">
    <property type="entry name" value="NITROUS-OXIDE REDUCTASE"/>
    <property type="match status" value="1"/>
</dbReference>
<evidence type="ECO:0000256" key="10">
    <source>
        <dbReference type="ARBA" id="ARBA00023136"/>
    </source>
</evidence>
<dbReference type="Proteomes" id="UP000001916">
    <property type="component" value="Chromosome"/>
</dbReference>
<keyword evidence="11" id="KW-1133">Transmembrane helix</keyword>
<dbReference type="Gene3D" id="1.20.1070.10">
    <property type="entry name" value="Rhodopsin 7-helix transmembrane proteins"/>
    <property type="match status" value="1"/>
</dbReference>
<dbReference type="InterPro" id="IPR002429">
    <property type="entry name" value="CcO_II-like_C"/>
</dbReference>
<dbReference type="OrthoDB" id="9773456at2"/>
<dbReference type="InterPro" id="IPR015209">
    <property type="entry name" value="Cyt_c_oxidase_su2a_TM_dom"/>
</dbReference>
<keyword evidence="6" id="KW-0479">Metal-binding</keyword>
<dbReference type="GO" id="GO:0030313">
    <property type="term" value="C:cell envelope"/>
    <property type="evidence" value="ECO:0007669"/>
    <property type="project" value="UniProtKB-SubCell"/>
</dbReference>
<keyword evidence="10 11" id="KW-0472">Membrane</keyword>
<evidence type="ECO:0000256" key="9">
    <source>
        <dbReference type="ARBA" id="ARBA00023008"/>
    </source>
</evidence>
<dbReference type="AlphaFoldDB" id="D7BH40"/>
<dbReference type="InterPro" id="IPR008972">
    <property type="entry name" value="Cupredoxin"/>
</dbReference>
<evidence type="ECO:0000256" key="11">
    <source>
        <dbReference type="SAM" id="Phobius"/>
    </source>
</evidence>
<dbReference type="PANTHER" id="PTHR42838">
    <property type="entry name" value="CYTOCHROME C OXIDASE SUBUNIT II"/>
    <property type="match status" value="1"/>
</dbReference>
<evidence type="ECO:0000256" key="3">
    <source>
        <dbReference type="ARBA" id="ARBA00012949"/>
    </source>
</evidence>
<evidence type="ECO:0000256" key="6">
    <source>
        <dbReference type="ARBA" id="ARBA00022723"/>
    </source>
</evidence>
<name>D7BH40_ALLS1</name>
<evidence type="ECO:0000256" key="7">
    <source>
        <dbReference type="ARBA" id="ARBA00022967"/>
    </source>
</evidence>
<dbReference type="SUPFAM" id="SSF81464">
    <property type="entry name" value="Cytochrome c oxidase subunit II-like, transmembrane region"/>
    <property type="match status" value="1"/>
</dbReference>
<dbReference type="InterPro" id="IPR036257">
    <property type="entry name" value="Cyt_c_oxidase_su2_TM_sf"/>
</dbReference>
<keyword evidence="9" id="KW-0186">Copper</keyword>
<dbReference type="STRING" id="526227.Mesil_2021"/>
<organism evidence="13 14">
    <name type="scientific">Allomeiothermus silvanus (strain ATCC 700542 / DSM 9946 / NBRC 106475 / NCIMB 13440 / VI-R2)</name>
    <name type="common">Thermus silvanus</name>
    <dbReference type="NCBI Taxonomy" id="526227"/>
    <lineage>
        <taxon>Bacteria</taxon>
        <taxon>Thermotogati</taxon>
        <taxon>Deinococcota</taxon>
        <taxon>Deinococci</taxon>
        <taxon>Thermales</taxon>
        <taxon>Thermaceae</taxon>
        <taxon>Allomeiothermus</taxon>
    </lineage>
</organism>
<dbReference type="GO" id="GO:0005507">
    <property type="term" value="F:copper ion binding"/>
    <property type="evidence" value="ECO:0007669"/>
    <property type="project" value="InterPro"/>
</dbReference>
<proteinExistence type="predicted"/>
<evidence type="ECO:0000256" key="5">
    <source>
        <dbReference type="ARBA" id="ARBA00022692"/>
    </source>
</evidence>
<sequence length="160" mass="17864">MQDNHKVVEAYERGWLIFGLAMILVFIVIISYTVLNRGETISRGAGQIDVATVRTTSPFANPRVEQVGGEYVAYVQAFAFGYLPAEIKVKKGVKVTFYITSPDVQHGFYVEGTNINPQIIPGEVTKLEYVFKKAGTYRIVCNEYCGISHAQMFGKIVVEE</sequence>
<feature type="transmembrane region" description="Helical" evidence="11">
    <location>
        <begin position="15"/>
        <end position="35"/>
    </location>
</feature>
<dbReference type="HOGENOM" id="CLU_120355_0_0_0"/>
<dbReference type="EMBL" id="CP002042">
    <property type="protein sequence ID" value="ADH63893.1"/>
    <property type="molecule type" value="Genomic_DNA"/>
</dbReference>
<dbReference type="GO" id="GO:0016020">
    <property type="term" value="C:membrane"/>
    <property type="evidence" value="ECO:0007669"/>
    <property type="project" value="UniProtKB-SubCell"/>
</dbReference>
<dbReference type="eggNOG" id="COG1622">
    <property type="taxonomic scope" value="Bacteria"/>
</dbReference>
<dbReference type="PROSITE" id="PS00078">
    <property type="entry name" value="COX2"/>
    <property type="match status" value="1"/>
</dbReference>
<dbReference type="PROSITE" id="PS50857">
    <property type="entry name" value="COX2_CUA"/>
    <property type="match status" value="1"/>
</dbReference>
<dbReference type="InterPro" id="IPR001505">
    <property type="entry name" value="Copper_CuA"/>
</dbReference>
<dbReference type="GO" id="GO:0004129">
    <property type="term" value="F:cytochrome-c oxidase activity"/>
    <property type="evidence" value="ECO:0007669"/>
    <property type="project" value="UniProtKB-EC"/>
</dbReference>
<keyword evidence="14" id="KW-1185">Reference proteome</keyword>
<dbReference type="RefSeq" id="WP_013158444.1">
    <property type="nucleotide sequence ID" value="NC_014212.1"/>
</dbReference>
<evidence type="ECO:0000313" key="13">
    <source>
        <dbReference type="EMBL" id="ADH63893.1"/>
    </source>
</evidence>
<evidence type="ECO:0000313" key="14">
    <source>
        <dbReference type="Proteomes" id="UP000001916"/>
    </source>
</evidence>
<evidence type="ECO:0000256" key="8">
    <source>
        <dbReference type="ARBA" id="ARBA00022982"/>
    </source>
</evidence>
<keyword evidence="4" id="KW-0813">Transport</keyword>
<keyword evidence="7" id="KW-1278">Translocase</keyword>
<dbReference type="Pfam" id="PF09125">
    <property type="entry name" value="COX2-transmemb"/>
    <property type="match status" value="1"/>
</dbReference>
<evidence type="ECO:0000256" key="4">
    <source>
        <dbReference type="ARBA" id="ARBA00022448"/>
    </source>
</evidence>
<evidence type="ECO:0000259" key="12">
    <source>
        <dbReference type="PROSITE" id="PS50857"/>
    </source>
</evidence>
<accession>D7BH40</accession>
<keyword evidence="8" id="KW-0249">Electron transport</keyword>
<comment type="subcellular location">
    <subcellularLocation>
        <location evidence="1">Cell envelope</location>
    </subcellularLocation>
    <subcellularLocation>
        <location evidence="2">Membrane</location>
    </subcellularLocation>
</comment>
<dbReference type="KEGG" id="msv:Mesil_2021"/>
<protein>
    <recommendedName>
        <fullName evidence="3">cytochrome-c oxidase</fullName>
        <ecNumber evidence="3">7.1.1.9</ecNumber>
    </recommendedName>
</protein>
<gene>
    <name evidence="13" type="ordered locus">Mesil_2021</name>
</gene>
<evidence type="ECO:0000256" key="2">
    <source>
        <dbReference type="ARBA" id="ARBA00004370"/>
    </source>
</evidence>
<dbReference type="Pfam" id="PF00116">
    <property type="entry name" value="COX2"/>
    <property type="match status" value="1"/>
</dbReference>
<evidence type="ECO:0000256" key="1">
    <source>
        <dbReference type="ARBA" id="ARBA00004196"/>
    </source>
</evidence>
<dbReference type="EC" id="7.1.1.9" evidence="3"/>
<dbReference type="InterPro" id="IPR051403">
    <property type="entry name" value="NosZ/Cyto_c_oxidase_sub2"/>
</dbReference>
<dbReference type="Gene3D" id="2.60.40.420">
    <property type="entry name" value="Cupredoxins - blue copper proteins"/>
    <property type="match status" value="1"/>
</dbReference>